<accession>A0AC35FID6</accession>
<name>A0AC35FID6_9BILA</name>
<proteinExistence type="predicted"/>
<organism evidence="1 2">
    <name type="scientific">Panagrolaimus sp. PS1159</name>
    <dbReference type="NCBI Taxonomy" id="55785"/>
    <lineage>
        <taxon>Eukaryota</taxon>
        <taxon>Metazoa</taxon>
        <taxon>Ecdysozoa</taxon>
        <taxon>Nematoda</taxon>
        <taxon>Chromadorea</taxon>
        <taxon>Rhabditida</taxon>
        <taxon>Tylenchina</taxon>
        <taxon>Panagrolaimomorpha</taxon>
        <taxon>Panagrolaimoidea</taxon>
        <taxon>Panagrolaimidae</taxon>
        <taxon>Panagrolaimus</taxon>
    </lineage>
</organism>
<evidence type="ECO:0000313" key="2">
    <source>
        <dbReference type="WBParaSite" id="PS1159_v2.g17174.t1"/>
    </source>
</evidence>
<dbReference type="Proteomes" id="UP000887580">
    <property type="component" value="Unplaced"/>
</dbReference>
<dbReference type="WBParaSite" id="PS1159_v2.g17174.t1">
    <property type="protein sequence ID" value="PS1159_v2.g17174.t1"/>
    <property type="gene ID" value="PS1159_v2.g17174"/>
</dbReference>
<protein>
    <submittedName>
        <fullName evidence="2">Globin family profile domain-containing protein</fullName>
    </submittedName>
</protein>
<evidence type="ECO:0000313" key="1">
    <source>
        <dbReference type="Proteomes" id="UP000887580"/>
    </source>
</evidence>
<reference evidence="2" key="1">
    <citation type="submission" date="2022-11" db="UniProtKB">
        <authorList>
            <consortium name="WormBaseParasite"/>
        </authorList>
    </citation>
    <scope>IDENTIFICATION</scope>
</reference>
<sequence>MRIKEAIQRRKLIQQLNDEYDEFSHSFYHDQHEIKKDNSITNSLPSDLTSLDITPEDQRLNNLKIFVKDLNQRLTYPQRRALRVTWKRLSEAPKTSGRGNLQIMEKIFDRLIEQEPSIMSVFYRSAFIKCIEDRKKKCPGKSVTTLRDHAHLLIDFIDGILNVMFEQPLTKPVWDPLSIGKLHSKLMPLGFERQIWLKLGECFAEVMFSQECVRAYPHAASAWSLLAVSCTDKMYTSGRAQRSFDAPFPKLQHSTTSMSLTCPISNKTPSESSASSSVRSLQPSPSKSHSEDGSSTTSSKAPPNTNRRLTAASSLASFFPNNSIPFELSSSHLSQKPPHPPSSPEATVASPRRKLPSDPICPATNRRNLFKLRVKAESFTTLN</sequence>